<dbReference type="EMBL" id="BK015523">
    <property type="protein sequence ID" value="DAE10972.1"/>
    <property type="molecule type" value="Genomic_DNA"/>
</dbReference>
<reference evidence="1" key="1">
    <citation type="journal article" date="2021" name="Proc. Natl. Acad. Sci. U.S.A.">
        <title>A Catalog of Tens of Thousands of Viruses from Human Metagenomes Reveals Hidden Associations with Chronic Diseases.</title>
        <authorList>
            <person name="Tisza M.J."/>
            <person name="Buck C.B."/>
        </authorList>
    </citation>
    <scope>NUCLEOTIDE SEQUENCE</scope>
    <source>
        <strain evidence="1">CtPsO101</strain>
    </source>
</reference>
<proteinExistence type="predicted"/>
<protein>
    <submittedName>
        <fullName evidence="1">Uncharacterized protein</fullName>
    </submittedName>
</protein>
<name>A0A8S5PXF3_9CAUD</name>
<sequence>MSPGGSIFLFLPLFCPIKSWHCPESGLFTAFFGIKISG</sequence>
<accession>A0A8S5PXF3</accession>
<organism evidence="1">
    <name type="scientific">Siphoviridae sp. ctPsO101</name>
    <dbReference type="NCBI Taxonomy" id="2825487"/>
    <lineage>
        <taxon>Viruses</taxon>
        <taxon>Duplodnaviria</taxon>
        <taxon>Heunggongvirae</taxon>
        <taxon>Uroviricota</taxon>
        <taxon>Caudoviricetes</taxon>
    </lineage>
</organism>
<evidence type="ECO:0000313" key="1">
    <source>
        <dbReference type="EMBL" id="DAE10972.1"/>
    </source>
</evidence>